<protein>
    <submittedName>
        <fullName evidence="2">Uncharacterized protein</fullName>
    </submittedName>
</protein>
<name>A0A3S2YPR1_9HYPH</name>
<dbReference type="Proteomes" id="UP000286997">
    <property type="component" value="Unassembled WGS sequence"/>
</dbReference>
<reference evidence="2 3" key="1">
    <citation type="submission" date="2019-01" db="EMBL/GenBank/DDBJ databases">
        <authorList>
            <person name="Chen W.-M."/>
        </authorList>
    </citation>
    <scope>NUCLEOTIDE SEQUENCE [LARGE SCALE GENOMIC DNA]</scope>
    <source>
        <strain evidence="2 3">TER-1</strain>
    </source>
</reference>
<evidence type="ECO:0000313" key="2">
    <source>
        <dbReference type="EMBL" id="RVU16117.1"/>
    </source>
</evidence>
<keyword evidence="3" id="KW-1185">Reference proteome</keyword>
<gene>
    <name evidence="2" type="ORF">EOE48_17325</name>
</gene>
<dbReference type="AlphaFoldDB" id="A0A3S2YPR1"/>
<accession>A0A3S2YPR1</accession>
<dbReference type="RefSeq" id="WP_127731395.1">
    <property type="nucleotide sequence ID" value="NZ_SACP01000017.1"/>
</dbReference>
<sequence>MNGSTHRPGADLLAFPGPEARPPRRLLAEAEPRGRILLYTGVRYERRPDVAEPQRAGDRRRQG</sequence>
<comment type="caution">
    <text evidence="2">The sequence shown here is derived from an EMBL/GenBank/DDBJ whole genome shotgun (WGS) entry which is preliminary data.</text>
</comment>
<organism evidence="2 3">
    <name type="scientific">Methylobacterium oryzihabitans</name>
    <dbReference type="NCBI Taxonomy" id="2499852"/>
    <lineage>
        <taxon>Bacteria</taxon>
        <taxon>Pseudomonadati</taxon>
        <taxon>Pseudomonadota</taxon>
        <taxon>Alphaproteobacteria</taxon>
        <taxon>Hyphomicrobiales</taxon>
        <taxon>Methylobacteriaceae</taxon>
        <taxon>Methylobacterium</taxon>
    </lineage>
</organism>
<feature type="region of interest" description="Disordered" evidence="1">
    <location>
        <begin position="1"/>
        <end position="21"/>
    </location>
</feature>
<dbReference type="OrthoDB" id="8000572at2"/>
<proteinExistence type="predicted"/>
<evidence type="ECO:0000256" key="1">
    <source>
        <dbReference type="SAM" id="MobiDB-lite"/>
    </source>
</evidence>
<dbReference type="EMBL" id="SACP01000017">
    <property type="protein sequence ID" value="RVU16117.1"/>
    <property type="molecule type" value="Genomic_DNA"/>
</dbReference>
<evidence type="ECO:0000313" key="3">
    <source>
        <dbReference type="Proteomes" id="UP000286997"/>
    </source>
</evidence>